<dbReference type="Proteomes" id="UP000309992">
    <property type="component" value="Unassembled WGS sequence"/>
</dbReference>
<evidence type="ECO:0000313" key="2">
    <source>
        <dbReference type="EMBL" id="TKG66923.1"/>
    </source>
</evidence>
<organism evidence="2 3">
    <name type="scientific">Prauserella endophytica</name>
    <dbReference type="NCBI Taxonomy" id="1592324"/>
    <lineage>
        <taxon>Bacteria</taxon>
        <taxon>Bacillati</taxon>
        <taxon>Actinomycetota</taxon>
        <taxon>Actinomycetes</taxon>
        <taxon>Pseudonocardiales</taxon>
        <taxon>Pseudonocardiaceae</taxon>
        <taxon>Prauserella</taxon>
        <taxon>Prauserella coralliicola group</taxon>
    </lineage>
</organism>
<sequence>MPWLAQREGGHPHYATGQREAVFRHLGYVEVPAPGANEPDDTSGPTDDFGEPVPDLQGQDMTPGETFDEV</sequence>
<dbReference type="RefSeq" id="WP_112275444.1">
    <property type="nucleotide sequence ID" value="NZ_SWMS01000014.1"/>
</dbReference>
<evidence type="ECO:0000256" key="1">
    <source>
        <dbReference type="SAM" id="MobiDB-lite"/>
    </source>
</evidence>
<feature type="region of interest" description="Disordered" evidence="1">
    <location>
        <begin position="31"/>
        <end position="70"/>
    </location>
</feature>
<protein>
    <submittedName>
        <fullName evidence="2">Uncharacterized protein</fullName>
    </submittedName>
</protein>
<proteinExistence type="predicted"/>
<reference evidence="2 3" key="1">
    <citation type="journal article" date="2015" name="Antonie Van Leeuwenhoek">
        <title>Prauserella endophytica sp. nov., an endophytic actinobacterium isolated from Tamarix taklamakanensis.</title>
        <authorList>
            <person name="Liu J.M."/>
            <person name="Habden X."/>
            <person name="Guo L."/>
            <person name="Tuo L."/>
            <person name="Jiang Z.K."/>
            <person name="Liu S.W."/>
            <person name="Liu X.F."/>
            <person name="Chen L."/>
            <person name="Li R.F."/>
            <person name="Zhang Y.Q."/>
            <person name="Sun C.H."/>
        </authorList>
    </citation>
    <scope>NUCLEOTIDE SEQUENCE [LARGE SCALE GENOMIC DNA]</scope>
    <source>
        <strain evidence="2 3">CGMCC 4.7182</strain>
    </source>
</reference>
<evidence type="ECO:0000313" key="3">
    <source>
        <dbReference type="Proteomes" id="UP000309992"/>
    </source>
</evidence>
<name>A0ABY2S1H5_9PSEU</name>
<comment type="caution">
    <text evidence="2">The sequence shown here is derived from an EMBL/GenBank/DDBJ whole genome shotgun (WGS) entry which is preliminary data.</text>
</comment>
<keyword evidence="3" id="KW-1185">Reference proteome</keyword>
<gene>
    <name evidence="2" type="ORF">FCN18_23715</name>
</gene>
<accession>A0ABY2S1H5</accession>
<dbReference type="EMBL" id="SWMS01000014">
    <property type="protein sequence ID" value="TKG66923.1"/>
    <property type="molecule type" value="Genomic_DNA"/>
</dbReference>